<evidence type="ECO:0000313" key="1">
    <source>
        <dbReference type="EMBL" id="RMZ93827.1"/>
    </source>
</evidence>
<protein>
    <submittedName>
        <fullName evidence="1">Uncharacterized protein</fullName>
    </submittedName>
</protein>
<dbReference type="Proteomes" id="UP000276133">
    <property type="component" value="Unassembled WGS sequence"/>
</dbReference>
<gene>
    <name evidence="1" type="ORF">BpHYR1_045612</name>
</gene>
<proteinExistence type="predicted"/>
<dbReference type="EMBL" id="REGN01013531">
    <property type="protein sequence ID" value="RMZ93827.1"/>
    <property type="molecule type" value="Genomic_DNA"/>
</dbReference>
<organism evidence="1 2">
    <name type="scientific">Brachionus plicatilis</name>
    <name type="common">Marine rotifer</name>
    <name type="synonym">Brachionus muelleri</name>
    <dbReference type="NCBI Taxonomy" id="10195"/>
    <lineage>
        <taxon>Eukaryota</taxon>
        <taxon>Metazoa</taxon>
        <taxon>Spiralia</taxon>
        <taxon>Gnathifera</taxon>
        <taxon>Rotifera</taxon>
        <taxon>Eurotatoria</taxon>
        <taxon>Monogononta</taxon>
        <taxon>Pseudotrocha</taxon>
        <taxon>Ploima</taxon>
        <taxon>Brachionidae</taxon>
        <taxon>Brachionus</taxon>
    </lineage>
</organism>
<comment type="caution">
    <text evidence="1">The sequence shown here is derived from an EMBL/GenBank/DDBJ whole genome shotgun (WGS) entry which is preliminary data.</text>
</comment>
<evidence type="ECO:0000313" key="2">
    <source>
        <dbReference type="Proteomes" id="UP000276133"/>
    </source>
</evidence>
<sequence>MDHRMNPSGKNRQKSFYFQKRVETKILHLSLLAFTDITLAKTLNKRYACIKNFDIITKRNYLNKRKIILQRKILKNNCDKKVNLLTRTKKYRIKTNPQTFTTLDAKRYVKNCDESRKTRKFKLSKEEDSKSRRICSKEIKFKKGN</sequence>
<accession>A0A3M7P4Y8</accession>
<dbReference type="OrthoDB" id="10691214at2759"/>
<reference evidence="1 2" key="1">
    <citation type="journal article" date="2018" name="Sci. Rep.">
        <title>Genomic signatures of local adaptation to the degree of environmental predictability in rotifers.</title>
        <authorList>
            <person name="Franch-Gras L."/>
            <person name="Hahn C."/>
            <person name="Garcia-Roger E.M."/>
            <person name="Carmona M.J."/>
            <person name="Serra M."/>
            <person name="Gomez A."/>
        </authorList>
    </citation>
    <scope>NUCLEOTIDE SEQUENCE [LARGE SCALE GENOMIC DNA]</scope>
    <source>
        <strain evidence="1">HYR1</strain>
    </source>
</reference>
<dbReference type="AlphaFoldDB" id="A0A3M7P4Y8"/>
<keyword evidence="2" id="KW-1185">Reference proteome</keyword>
<name>A0A3M7P4Y8_BRAPC</name>